<name>A0A6N3B1S7_STROR</name>
<dbReference type="EMBL" id="CACRUL010000014">
    <property type="protein sequence ID" value="VYT98629.1"/>
    <property type="molecule type" value="Genomic_DNA"/>
</dbReference>
<gene>
    <name evidence="1" type="ORF">SRLFYP117_00735</name>
</gene>
<accession>A0A6N3B1S7</accession>
<organism evidence="1">
    <name type="scientific">Streptococcus oralis</name>
    <dbReference type="NCBI Taxonomy" id="1303"/>
    <lineage>
        <taxon>Bacteria</taxon>
        <taxon>Bacillati</taxon>
        <taxon>Bacillota</taxon>
        <taxon>Bacilli</taxon>
        <taxon>Lactobacillales</taxon>
        <taxon>Streptococcaceae</taxon>
        <taxon>Streptococcus</taxon>
    </lineage>
</organism>
<sequence length="190" mass="21558">MGFLKRLFGTIEKVNKGEAPIEELDQAFVFDLEAEADDYWRQTEELLLINAVKAVGGPDAVERAFVLTNFKKNQETFELFYQVDGQLLSWREMDASVVDKISNQLLPQAPAVARAVNENYEEANVPVIQYAMLQFETATMAWFGRKLTTATPEASLSFEELVAGWRAVIEQEIPTHPIDSDTAFPYFEVR</sequence>
<reference evidence="1" key="1">
    <citation type="submission" date="2019-11" db="EMBL/GenBank/DDBJ databases">
        <authorList>
            <person name="Feng L."/>
        </authorList>
    </citation>
    <scope>NUCLEOTIDE SEQUENCE</scope>
    <source>
        <strain evidence="1">SrubneriLFYP117</strain>
    </source>
</reference>
<proteinExistence type="predicted"/>
<protein>
    <submittedName>
        <fullName evidence="1">Uncharacterized protein</fullName>
    </submittedName>
</protein>
<dbReference type="AlphaFoldDB" id="A0A6N3B1S7"/>
<dbReference type="RefSeq" id="WP_156676672.1">
    <property type="nucleotide sequence ID" value="NZ_CACRUL010000014.1"/>
</dbReference>
<evidence type="ECO:0000313" key="1">
    <source>
        <dbReference type="EMBL" id="VYT98629.1"/>
    </source>
</evidence>